<dbReference type="GO" id="GO:0016874">
    <property type="term" value="F:ligase activity"/>
    <property type="evidence" value="ECO:0007669"/>
    <property type="project" value="UniProtKB-KW"/>
</dbReference>
<dbReference type="EC" id="6.3.1.-" evidence="7"/>
<dbReference type="PROSITE" id="PS00181">
    <property type="entry name" value="GLNA_ATP"/>
    <property type="match status" value="1"/>
</dbReference>
<dbReference type="InterPro" id="IPR014746">
    <property type="entry name" value="Gln_synth/guanido_kin_cat_dom"/>
</dbReference>
<evidence type="ECO:0000256" key="2">
    <source>
        <dbReference type="ARBA" id="ARBA00022598"/>
    </source>
</evidence>
<proteinExistence type="inferred from homology"/>
<protein>
    <submittedName>
        <fullName evidence="7">Glutamine synthetase family protein</fullName>
        <ecNumber evidence="7">6.3.1.-</ecNumber>
    </submittedName>
</protein>
<gene>
    <name evidence="7" type="ORF">SMD31_21250</name>
</gene>
<accession>A0ABU5E4H3</accession>
<evidence type="ECO:0000256" key="5">
    <source>
        <dbReference type="RuleBase" id="RU000384"/>
    </source>
</evidence>
<sequence>MARTPATKLAAAKKNATTTSTAEFDAFLKRYPKTSEVDVFVHDMNGFLRGKRFPVGEARKIWESGVEMPRCLLFLDPTGDDLDPGGRSEAMGDPDGTARPIPGRLAPVPWADHPTAQVLLQMHDPFIKGESNAGNPSKYCPRAALQGTLARLEKLGVIPMVAVELEFYLLDPARDAGGTPMPPKNPVTGLVETSKQPYSMDDLDAYATFIRRAAHHAEAQGIPASAAITEYSPGQFEINLKHQPDAVAACDNAVLLKRCIKGTARELGYNATFMSKPFLHAAGSGMHVHVSLIDKAGKNLFGETGAKGEALLRHAIGGLQATMAESMAIFGANPNASRRYVAGNNVPMSPEWGHNNRTVAFRIPAGGNKARRIEHRVAGADANPYLAMAAILAGIAYGIENEIDPGKPAETGDFKRPADPRIPFKFAPALAHLAKAKILPQYIEKECLDLYVDARLAELEKFYDAISPREYDWYL</sequence>
<reference evidence="7 8" key="1">
    <citation type="journal article" date="2013" name="Antonie Van Leeuwenhoek">
        <title>Dongia rigui sp. nov., isolated from freshwater of a large wetland in Korea.</title>
        <authorList>
            <person name="Baik K.S."/>
            <person name="Hwang Y.M."/>
            <person name="Choi J.S."/>
            <person name="Kwon J."/>
            <person name="Seong C.N."/>
        </authorList>
    </citation>
    <scope>NUCLEOTIDE SEQUENCE [LARGE SCALE GENOMIC DNA]</scope>
    <source>
        <strain evidence="7 8">04SU4-P</strain>
    </source>
</reference>
<comment type="similarity">
    <text evidence="4 5">Belongs to the glutamine synthetase family.</text>
</comment>
<dbReference type="PROSITE" id="PS51987">
    <property type="entry name" value="GS_CATALYTIC"/>
    <property type="match status" value="1"/>
</dbReference>
<evidence type="ECO:0000256" key="3">
    <source>
        <dbReference type="ARBA" id="ARBA00022842"/>
    </source>
</evidence>
<name>A0ABU5E4H3_9PROT</name>
<organism evidence="7 8">
    <name type="scientific">Dongia rigui</name>
    <dbReference type="NCBI Taxonomy" id="940149"/>
    <lineage>
        <taxon>Bacteria</taxon>
        <taxon>Pseudomonadati</taxon>
        <taxon>Pseudomonadota</taxon>
        <taxon>Alphaproteobacteria</taxon>
        <taxon>Rhodospirillales</taxon>
        <taxon>Dongiaceae</taxon>
        <taxon>Dongia</taxon>
    </lineage>
</organism>
<keyword evidence="3" id="KW-0460">Magnesium</keyword>
<dbReference type="SMART" id="SM01230">
    <property type="entry name" value="Gln-synt_C"/>
    <property type="match status" value="1"/>
</dbReference>
<dbReference type="EMBL" id="JAXCLX010000005">
    <property type="protein sequence ID" value="MDY0874480.1"/>
    <property type="molecule type" value="Genomic_DNA"/>
</dbReference>
<dbReference type="PANTHER" id="PTHR43785">
    <property type="entry name" value="GAMMA-GLUTAMYLPUTRESCINE SYNTHETASE"/>
    <property type="match status" value="1"/>
</dbReference>
<evidence type="ECO:0000256" key="1">
    <source>
        <dbReference type="ARBA" id="ARBA00001946"/>
    </source>
</evidence>
<dbReference type="InterPro" id="IPR008146">
    <property type="entry name" value="Gln_synth_cat_dom"/>
</dbReference>
<evidence type="ECO:0000313" key="8">
    <source>
        <dbReference type="Proteomes" id="UP001271769"/>
    </source>
</evidence>
<dbReference type="Gene3D" id="3.30.590.10">
    <property type="entry name" value="Glutamine synthetase/guanido kinase, catalytic domain"/>
    <property type="match status" value="1"/>
</dbReference>
<keyword evidence="8" id="KW-1185">Reference proteome</keyword>
<dbReference type="Gene3D" id="3.10.20.70">
    <property type="entry name" value="Glutamine synthetase, N-terminal domain"/>
    <property type="match status" value="1"/>
</dbReference>
<dbReference type="SUPFAM" id="SSF54368">
    <property type="entry name" value="Glutamine synthetase, N-terminal domain"/>
    <property type="match status" value="1"/>
</dbReference>
<feature type="domain" description="GS catalytic" evidence="6">
    <location>
        <begin position="141"/>
        <end position="475"/>
    </location>
</feature>
<evidence type="ECO:0000313" key="7">
    <source>
        <dbReference type="EMBL" id="MDY0874480.1"/>
    </source>
</evidence>
<dbReference type="SUPFAM" id="SSF55931">
    <property type="entry name" value="Glutamine synthetase/guanido kinase"/>
    <property type="match status" value="1"/>
</dbReference>
<dbReference type="Proteomes" id="UP001271769">
    <property type="component" value="Unassembled WGS sequence"/>
</dbReference>
<comment type="cofactor">
    <cofactor evidence="1">
        <name>Mg(2+)</name>
        <dbReference type="ChEBI" id="CHEBI:18420"/>
    </cofactor>
</comment>
<dbReference type="InterPro" id="IPR027303">
    <property type="entry name" value="Gln_synth_gly_rich_site"/>
</dbReference>
<evidence type="ECO:0000256" key="4">
    <source>
        <dbReference type="PROSITE-ProRule" id="PRU01331"/>
    </source>
</evidence>
<keyword evidence="2 7" id="KW-0436">Ligase</keyword>
<dbReference type="InterPro" id="IPR036651">
    <property type="entry name" value="Gln_synt_N_sf"/>
</dbReference>
<dbReference type="PANTHER" id="PTHR43785:SF12">
    <property type="entry name" value="TYPE-1 GLUTAMINE SYNTHETASE 2"/>
    <property type="match status" value="1"/>
</dbReference>
<dbReference type="Pfam" id="PF00120">
    <property type="entry name" value="Gln-synt_C"/>
    <property type="match status" value="1"/>
</dbReference>
<evidence type="ECO:0000259" key="6">
    <source>
        <dbReference type="PROSITE" id="PS51987"/>
    </source>
</evidence>
<dbReference type="RefSeq" id="WP_320502948.1">
    <property type="nucleotide sequence ID" value="NZ_JAXCLX010000005.1"/>
</dbReference>
<comment type="caution">
    <text evidence="7">The sequence shown here is derived from an EMBL/GenBank/DDBJ whole genome shotgun (WGS) entry which is preliminary data.</text>
</comment>